<organism evidence="1 2">
    <name type="scientific">Pseudolysobacter antarcticus</name>
    <dbReference type="NCBI Taxonomy" id="2511995"/>
    <lineage>
        <taxon>Bacteria</taxon>
        <taxon>Pseudomonadati</taxon>
        <taxon>Pseudomonadota</taxon>
        <taxon>Gammaproteobacteria</taxon>
        <taxon>Lysobacterales</taxon>
        <taxon>Rhodanobacteraceae</taxon>
        <taxon>Pseudolysobacter</taxon>
    </lineage>
</organism>
<proteinExistence type="predicted"/>
<evidence type="ECO:0000313" key="2">
    <source>
        <dbReference type="Proteomes" id="UP000291562"/>
    </source>
</evidence>
<dbReference type="Proteomes" id="UP000291562">
    <property type="component" value="Chromosome"/>
</dbReference>
<dbReference type="Gene3D" id="2.60.120.10">
    <property type="entry name" value="Jelly Rolls"/>
    <property type="match status" value="1"/>
</dbReference>
<dbReference type="AlphaFoldDB" id="A0A411HPY7"/>
<dbReference type="Pfam" id="PF05962">
    <property type="entry name" value="HutD"/>
    <property type="match status" value="1"/>
</dbReference>
<evidence type="ECO:0000313" key="1">
    <source>
        <dbReference type="EMBL" id="QBB72558.1"/>
    </source>
</evidence>
<dbReference type="CDD" id="cd20293">
    <property type="entry name" value="cupin_HutD_N"/>
    <property type="match status" value="1"/>
</dbReference>
<accession>A0A411HPY7</accession>
<dbReference type="InterPro" id="IPR010282">
    <property type="entry name" value="Uncharacterised_HutD/Ves"/>
</dbReference>
<name>A0A411HPY7_9GAMM</name>
<protein>
    <submittedName>
        <fullName evidence="1">HutD family protein</fullName>
    </submittedName>
</protein>
<dbReference type="InterPro" id="IPR011051">
    <property type="entry name" value="RmlC_Cupin_sf"/>
</dbReference>
<dbReference type="PANTHER" id="PTHR37943">
    <property type="entry name" value="PROTEIN VES"/>
    <property type="match status" value="1"/>
</dbReference>
<dbReference type="PANTHER" id="PTHR37943:SF1">
    <property type="entry name" value="PROTEIN VES"/>
    <property type="match status" value="1"/>
</dbReference>
<dbReference type="KEGG" id="xbc:ELE36_04410"/>
<sequence length="213" mass="23464">MLTTADYRRMRWKNGLGWTTEIAVSPADAIADYDWRVSIAEIENDCAFSAFPGFDRTLLVLHGAGIELTFDQAPSVILHERDRPAQFAGEWQATCRLLNGPTRDFNVMTRRGIVSAELLHRPLVGAMWFHASAHSEWLIHMLAGSAKVAGLTKPLETGDSLWLSPHSGHRLLDGGGDLLVVKFTRITANAATDISSRGLSLHPHSRPSDSPEK</sequence>
<dbReference type="OrthoDB" id="9800082at2"/>
<keyword evidence="2" id="KW-1185">Reference proteome</keyword>
<reference evidence="1 2" key="1">
    <citation type="submission" date="2019-01" db="EMBL/GenBank/DDBJ databases">
        <title>Pseudolysobacter antarctica gen. nov., sp. nov., isolated from Fildes Peninsula, Antarctica.</title>
        <authorList>
            <person name="Wei Z."/>
            <person name="Peng F."/>
        </authorList>
    </citation>
    <scope>NUCLEOTIDE SEQUENCE [LARGE SCALE GENOMIC DNA]</scope>
    <source>
        <strain evidence="1 2">AQ6-296</strain>
    </source>
</reference>
<dbReference type="InterPro" id="IPR014710">
    <property type="entry name" value="RmlC-like_jellyroll"/>
</dbReference>
<dbReference type="SUPFAM" id="SSF51182">
    <property type="entry name" value="RmlC-like cupins"/>
    <property type="match status" value="1"/>
</dbReference>
<gene>
    <name evidence="1" type="ORF">ELE36_04410</name>
</gene>
<dbReference type="EMBL" id="CP035704">
    <property type="protein sequence ID" value="QBB72558.1"/>
    <property type="molecule type" value="Genomic_DNA"/>
</dbReference>